<proteinExistence type="predicted"/>
<dbReference type="Proteomes" id="UP000530514">
    <property type="component" value="Unassembled WGS sequence"/>
</dbReference>
<organism evidence="1 2">
    <name type="scientific">Thermoactinomyces daqus</name>
    <dbReference type="NCBI Taxonomy" id="1329516"/>
    <lineage>
        <taxon>Bacteria</taxon>
        <taxon>Bacillati</taxon>
        <taxon>Bacillota</taxon>
        <taxon>Bacilli</taxon>
        <taxon>Bacillales</taxon>
        <taxon>Thermoactinomycetaceae</taxon>
        <taxon>Thermoactinomyces</taxon>
    </lineage>
</organism>
<protein>
    <submittedName>
        <fullName evidence="1">DUF3907 family protein</fullName>
    </submittedName>
</protein>
<dbReference type="AlphaFoldDB" id="A0A7W1XBJ5"/>
<evidence type="ECO:0000313" key="1">
    <source>
        <dbReference type="EMBL" id="MBA4543655.1"/>
    </source>
</evidence>
<comment type="caution">
    <text evidence="1">The sequence shown here is derived from an EMBL/GenBank/DDBJ whole genome shotgun (WGS) entry which is preliminary data.</text>
</comment>
<dbReference type="Pfam" id="PF13047">
    <property type="entry name" value="DUF3907"/>
    <property type="match status" value="1"/>
</dbReference>
<dbReference type="RefSeq" id="WP_033099098.1">
    <property type="nucleotide sequence ID" value="NZ_JACEIP010000019.1"/>
</dbReference>
<gene>
    <name evidence="1" type="ORF">H1164_12225</name>
</gene>
<keyword evidence="2" id="KW-1185">Reference proteome</keyword>
<sequence length="166" mass="19731">MPAEQTRQLCVFVKDKLKEAKEELNHFLNYTHVPMLLGEKENDSAQEAYICEYLQGLRHLSVACELGYEKVSLVLRRAKFNHEFAEKVLSEIVHSCIYAFYYPKHEVYEEDGRYTYTQMDAIKFRQTPPEALRKITVSLSKIFEALRDELDYYETDYITRIRLQSR</sequence>
<name>A0A7W1XBJ5_9BACL</name>
<dbReference type="InterPro" id="IPR025013">
    <property type="entry name" value="DUF3907"/>
</dbReference>
<evidence type="ECO:0000313" key="2">
    <source>
        <dbReference type="Proteomes" id="UP000530514"/>
    </source>
</evidence>
<dbReference type="OrthoDB" id="2691359at2"/>
<reference evidence="1 2" key="1">
    <citation type="submission" date="2020-07" db="EMBL/GenBank/DDBJ databases">
        <authorList>
            <person name="Feng H."/>
        </authorList>
    </citation>
    <scope>NUCLEOTIDE SEQUENCE [LARGE SCALE GENOMIC DNA]</scope>
    <source>
        <strain evidence="2">s-11</strain>
    </source>
</reference>
<accession>A0A7W1XBJ5</accession>
<dbReference type="EMBL" id="JACEIP010000019">
    <property type="protein sequence ID" value="MBA4543655.1"/>
    <property type="molecule type" value="Genomic_DNA"/>
</dbReference>